<dbReference type="Proteomes" id="UP000033070">
    <property type="component" value="Chromosome"/>
</dbReference>
<dbReference type="InterPro" id="IPR050229">
    <property type="entry name" value="GlpE_sulfurtransferase"/>
</dbReference>
<evidence type="ECO:0000313" key="2">
    <source>
        <dbReference type="EMBL" id="BBE51358.1"/>
    </source>
</evidence>
<dbReference type="EMBL" id="AP018738">
    <property type="protein sequence ID" value="BBE51358.1"/>
    <property type="molecule type" value="Genomic_DNA"/>
</dbReference>
<evidence type="ECO:0000313" key="3">
    <source>
        <dbReference type="Proteomes" id="UP000033070"/>
    </source>
</evidence>
<dbReference type="PANTHER" id="PTHR43031">
    <property type="entry name" value="FAD-DEPENDENT OXIDOREDUCTASE"/>
    <property type="match status" value="1"/>
</dbReference>
<feature type="domain" description="Rhodanese" evidence="1">
    <location>
        <begin position="38"/>
        <end position="128"/>
    </location>
</feature>
<dbReference type="GO" id="GO:0016740">
    <property type="term" value="F:transferase activity"/>
    <property type="evidence" value="ECO:0007669"/>
    <property type="project" value="UniProtKB-KW"/>
</dbReference>
<dbReference type="KEGG" id="fam:OYT1_ch1830"/>
<protein>
    <submittedName>
        <fullName evidence="2">Thiosulfate sulfurtransferase GlpE</fullName>
    </submittedName>
</protein>
<keyword evidence="2" id="KW-0808">Transferase</keyword>
<name>A0A2Z6GCV8_9PROT</name>
<dbReference type="AlphaFoldDB" id="A0A2Z6GCV8"/>
<dbReference type="InterPro" id="IPR001763">
    <property type="entry name" value="Rhodanese-like_dom"/>
</dbReference>
<dbReference type="InterPro" id="IPR036873">
    <property type="entry name" value="Rhodanese-like_dom_sf"/>
</dbReference>
<proteinExistence type="predicted"/>
<dbReference type="PROSITE" id="PS50206">
    <property type="entry name" value="RHODANESE_3"/>
    <property type="match status" value="1"/>
</dbReference>
<dbReference type="Gene3D" id="3.40.250.10">
    <property type="entry name" value="Rhodanese-like domain"/>
    <property type="match status" value="1"/>
</dbReference>
<evidence type="ECO:0000259" key="1">
    <source>
        <dbReference type="PROSITE" id="PS50206"/>
    </source>
</evidence>
<dbReference type="STRING" id="1188319.OYT1_00822"/>
<dbReference type="SMART" id="SM00450">
    <property type="entry name" value="RHOD"/>
    <property type="match status" value="1"/>
</dbReference>
<keyword evidence="3" id="KW-1185">Reference proteome</keyword>
<dbReference type="PANTHER" id="PTHR43031:SF1">
    <property type="entry name" value="PYRIDINE NUCLEOTIDE-DISULPHIDE OXIDOREDUCTASE"/>
    <property type="match status" value="1"/>
</dbReference>
<dbReference type="SUPFAM" id="SSF52821">
    <property type="entry name" value="Rhodanese/Cell cycle control phosphatase"/>
    <property type="match status" value="1"/>
</dbReference>
<organism evidence="2 3">
    <name type="scientific">Ferriphaselus amnicola</name>
    <dbReference type="NCBI Taxonomy" id="1188319"/>
    <lineage>
        <taxon>Bacteria</taxon>
        <taxon>Pseudomonadati</taxon>
        <taxon>Pseudomonadota</taxon>
        <taxon>Betaproteobacteria</taxon>
        <taxon>Nitrosomonadales</taxon>
        <taxon>Gallionellaceae</taxon>
        <taxon>Ferriphaselus</taxon>
    </lineage>
</organism>
<dbReference type="OrthoDB" id="1445766at2"/>
<dbReference type="Pfam" id="PF00581">
    <property type="entry name" value="Rhodanese"/>
    <property type="match status" value="1"/>
</dbReference>
<reference evidence="2 3" key="1">
    <citation type="submission" date="2018-06" db="EMBL/GenBank/DDBJ databases">
        <title>OYT1 Genome Sequencing.</title>
        <authorList>
            <person name="Kato S."/>
            <person name="Itoh T."/>
            <person name="Ohkuma M."/>
        </authorList>
    </citation>
    <scope>NUCLEOTIDE SEQUENCE [LARGE SCALE GENOMIC DNA]</scope>
    <source>
        <strain evidence="2 3">OYT1</strain>
    </source>
</reference>
<sequence length="128" mass="13616">MTSNGFVLGIIAVLGVFFLMRQLQAADGIDVTEAQKMNQNGALLLDVREPGEYASGHAPNAVLIPLGQLGSRMQEITAYKDKPVAVMCRSGRRSASATKQLAEAGFSQVKNVNGGIMAWEQAGLPVVR</sequence>
<dbReference type="RefSeq" id="WP_062626034.1">
    <property type="nucleotide sequence ID" value="NZ_AP018738.1"/>
</dbReference>
<gene>
    <name evidence="2" type="ORF">OYT1_ch1830</name>
</gene>
<dbReference type="CDD" id="cd00158">
    <property type="entry name" value="RHOD"/>
    <property type="match status" value="1"/>
</dbReference>
<accession>A0A2Z6GCV8</accession>